<name>A0A916RXY6_9BACI</name>
<accession>A0A916RXY6</accession>
<organism evidence="2 3">
    <name type="scientific">Ornithinibacillus halotolerans</name>
    <dbReference type="NCBI Taxonomy" id="1274357"/>
    <lineage>
        <taxon>Bacteria</taxon>
        <taxon>Bacillati</taxon>
        <taxon>Bacillota</taxon>
        <taxon>Bacilli</taxon>
        <taxon>Bacillales</taxon>
        <taxon>Bacillaceae</taxon>
        <taxon>Ornithinibacillus</taxon>
    </lineage>
</organism>
<reference evidence="2" key="2">
    <citation type="submission" date="2020-09" db="EMBL/GenBank/DDBJ databases">
        <authorList>
            <person name="Sun Q."/>
            <person name="Zhou Y."/>
        </authorList>
    </citation>
    <scope>NUCLEOTIDE SEQUENCE</scope>
    <source>
        <strain evidence="2">CGMCC 1.12408</strain>
    </source>
</reference>
<sequence length="57" mass="6759">MSEENKNRNRDTGRQKNYGIKYNTEPERNGKHDEEFASDSEFLNINGKKNKRKRDNG</sequence>
<gene>
    <name evidence="2" type="ORF">GCM10008025_18050</name>
</gene>
<dbReference type="AlphaFoldDB" id="A0A916RXY6"/>
<feature type="region of interest" description="Disordered" evidence="1">
    <location>
        <begin position="1"/>
        <end position="57"/>
    </location>
</feature>
<protein>
    <submittedName>
        <fullName evidence="2">Uncharacterized protein</fullName>
    </submittedName>
</protein>
<evidence type="ECO:0000313" key="2">
    <source>
        <dbReference type="EMBL" id="GGA74685.1"/>
    </source>
</evidence>
<feature type="compositionally biased region" description="Basic and acidic residues" evidence="1">
    <location>
        <begin position="1"/>
        <end position="14"/>
    </location>
</feature>
<proteinExistence type="predicted"/>
<dbReference type="EMBL" id="BMEY01000007">
    <property type="protein sequence ID" value="GGA74685.1"/>
    <property type="molecule type" value="Genomic_DNA"/>
</dbReference>
<feature type="compositionally biased region" description="Basic and acidic residues" evidence="1">
    <location>
        <begin position="24"/>
        <end position="35"/>
    </location>
</feature>
<evidence type="ECO:0000313" key="3">
    <source>
        <dbReference type="Proteomes" id="UP000613512"/>
    </source>
</evidence>
<reference evidence="2" key="1">
    <citation type="journal article" date="2014" name="Int. J. Syst. Evol. Microbiol.">
        <title>Complete genome sequence of Corynebacterium casei LMG S-19264T (=DSM 44701T), isolated from a smear-ripened cheese.</title>
        <authorList>
            <consortium name="US DOE Joint Genome Institute (JGI-PGF)"/>
            <person name="Walter F."/>
            <person name="Albersmeier A."/>
            <person name="Kalinowski J."/>
            <person name="Ruckert C."/>
        </authorList>
    </citation>
    <scope>NUCLEOTIDE SEQUENCE</scope>
    <source>
        <strain evidence="2">CGMCC 1.12408</strain>
    </source>
</reference>
<comment type="caution">
    <text evidence="2">The sequence shown here is derived from an EMBL/GenBank/DDBJ whole genome shotgun (WGS) entry which is preliminary data.</text>
</comment>
<keyword evidence="3" id="KW-1185">Reference proteome</keyword>
<dbReference type="RefSeq" id="WP_188384356.1">
    <property type="nucleotide sequence ID" value="NZ_BMEY01000007.1"/>
</dbReference>
<dbReference type="Proteomes" id="UP000613512">
    <property type="component" value="Unassembled WGS sequence"/>
</dbReference>
<evidence type="ECO:0000256" key="1">
    <source>
        <dbReference type="SAM" id="MobiDB-lite"/>
    </source>
</evidence>
<feature type="compositionally biased region" description="Basic residues" evidence="1">
    <location>
        <begin position="48"/>
        <end position="57"/>
    </location>
</feature>